<organism evidence="7 8">
    <name type="scientific">Allomyces macrogynus (strain ATCC 38327)</name>
    <name type="common">Allomyces javanicus var. macrogynus</name>
    <dbReference type="NCBI Taxonomy" id="578462"/>
    <lineage>
        <taxon>Eukaryota</taxon>
        <taxon>Fungi</taxon>
        <taxon>Fungi incertae sedis</taxon>
        <taxon>Blastocladiomycota</taxon>
        <taxon>Blastocladiomycetes</taxon>
        <taxon>Blastocladiales</taxon>
        <taxon>Blastocladiaceae</taxon>
        <taxon>Allomyces</taxon>
    </lineage>
</organism>
<gene>
    <name evidence="7" type="ORF">AMAG_09724</name>
</gene>
<keyword evidence="2 6" id="KW-0812">Transmembrane</keyword>
<evidence type="ECO:0000256" key="1">
    <source>
        <dbReference type="ARBA" id="ARBA00004141"/>
    </source>
</evidence>
<dbReference type="PANTHER" id="PTHR13531">
    <property type="entry name" value="GEO07735P1-RELATED-RELATED"/>
    <property type="match status" value="1"/>
</dbReference>
<dbReference type="VEuPathDB" id="FungiDB:AMAG_09724"/>
<feature type="region of interest" description="Disordered" evidence="5">
    <location>
        <begin position="1"/>
        <end position="49"/>
    </location>
</feature>
<dbReference type="OrthoDB" id="311720at2759"/>
<accession>A0A0L0STB9</accession>
<dbReference type="eggNOG" id="KOG4694">
    <property type="taxonomic scope" value="Eukaryota"/>
</dbReference>
<keyword evidence="3 6" id="KW-1133">Transmembrane helix</keyword>
<comment type="subcellular location">
    <subcellularLocation>
        <location evidence="1">Membrane</location>
        <topology evidence="1">Multi-pass membrane protein</topology>
    </subcellularLocation>
</comment>
<dbReference type="GO" id="GO:1905515">
    <property type="term" value="P:non-motile cilium assembly"/>
    <property type="evidence" value="ECO:0007669"/>
    <property type="project" value="TreeGrafter"/>
</dbReference>
<feature type="transmembrane region" description="Helical" evidence="6">
    <location>
        <begin position="173"/>
        <end position="195"/>
    </location>
</feature>
<dbReference type="EMBL" id="GG745348">
    <property type="protein sequence ID" value="KNE65746.1"/>
    <property type="molecule type" value="Genomic_DNA"/>
</dbReference>
<feature type="transmembrane region" description="Helical" evidence="6">
    <location>
        <begin position="207"/>
        <end position="228"/>
    </location>
</feature>
<feature type="transmembrane region" description="Helical" evidence="6">
    <location>
        <begin position="234"/>
        <end position="255"/>
    </location>
</feature>
<dbReference type="GO" id="GO:0035869">
    <property type="term" value="C:ciliary transition zone"/>
    <property type="evidence" value="ECO:0007669"/>
    <property type="project" value="TreeGrafter"/>
</dbReference>
<dbReference type="InterPro" id="IPR019184">
    <property type="entry name" value="Uncharacterised_TM-17"/>
</dbReference>
<feature type="compositionally biased region" description="Low complexity" evidence="5">
    <location>
        <begin position="27"/>
        <end position="47"/>
    </location>
</feature>
<dbReference type="AlphaFoldDB" id="A0A0L0STB9"/>
<reference evidence="7 8" key="1">
    <citation type="submission" date="2009-11" db="EMBL/GenBank/DDBJ databases">
        <title>Annotation of Allomyces macrogynus ATCC 38327.</title>
        <authorList>
            <consortium name="The Broad Institute Genome Sequencing Platform"/>
            <person name="Russ C."/>
            <person name="Cuomo C."/>
            <person name="Burger G."/>
            <person name="Gray M.W."/>
            <person name="Holland P.W.H."/>
            <person name="King N."/>
            <person name="Lang F.B.F."/>
            <person name="Roger A.J."/>
            <person name="Ruiz-Trillo I."/>
            <person name="Young S.K."/>
            <person name="Zeng Q."/>
            <person name="Gargeya S."/>
            <person name="Fitzgerald M."/>
            <person name="Haas B."/>
            <person name="Abouelleil A."/>
            <person name="Alvarado L."/>
            <person name="Arachchi H.M."/>
            <person name="Berlin A."/>
            <person name="Chapman S.B."/>
            <person name="Gearin G."/>
            <person name="Goldberg J."/>
            <person name="Griggs A."/>
            <person name="Gujja S."/>
            <person name="Hansen M."/>
            <person name="Heiman D."/>
            <person name="Howarth C."/>
            <person name="Larimer J."/>
            <person name="Lui A."/>
            <person name="MacDonald P.J.P."/>
            <person name="McCowen C."/>
            <person name="Montmayeur A."/>
            <person name="Murphy C."/>
            <person name="Neiman D."/>
            <person name="Pearson M."/>
            <person name="Priest M."/>
            <person name="Roberts A."/>
            <person name="Saif S."/>
            <person name="Shea T."/>
            <person name="Sisk P."/>
            <person name="Stolte C."/>
            <person name="Sykes S."/>
            <person name="Wortman J."/>
            <person name="Nusbaum C."/>
            <person name="Birren B."/>
        </authorList>
    </citation>
    <scope>NUCLEOTIDE SEQUENCE [LARGE SCALE GENOMIC DNA]</scope>
    <source>
        <strain evidence="7 8">ATCC 38327</strain>
    </source>
</reference>
<evidence type="ECO:0000256" key="3">
    <source>
        <dbReference type="ARBA" id="ARBA00022989"/>
    </source>
</evidence>
<dbReference type="Pfam" id="PF09799">
    <property type="entry name" value="Transmemb_17"/>
    <property type="match status" value="1"/>
</dbReference>
<proteinExistence type="predicted"/>
<reference evidence="8" key="2">
    <citation type="submission" date="2009-11" db="EMBL/GenBank/DDBJ databases">
        <title>The Genome Sequence of Allomyces macrogynus strain ATCC 38327.</title>
        <authorList>
            <consortium name="The Broad Institute Genome Sequencing Platform"/>
            <person name="Russ C."/>
            <person name="Cuomo C."/>
            <person name="Shea T."/>
            <person name="Young S.K."/>
            <person name="Zeng Q."/>
            <person name="Koehrsen M."/>
            <person name="Haas B."/>
            <person name="Borodovsky M."/>
            <person name="Guigo R."/>
            <person name="Alvarado L."/>
            <person name="Berlin A."/>
            <person name="Borenstein D."/>
            <person name="Chen Z."/>
            <person name="Engels R."/>
            <person name="Freedman E."/>
            <person name="Gellesch M."/>
            <person name="Goldberg J."/>
            <person name="Griggs A."/>
            <person name="Gujja S."/>
            <person name="Heiman D."/>
            <person name="Hepburn T."/>
            <person name="Howarth C."/>
            <person name="Jen D."/>
            <person name="Larson L."/>
            <person name="Lewis B."/>
            <person name="Mehta T."/>
            <person name="Park D."/>
            <person name="Pearson M."/>
            <person name="Roberts A."/>
            <person name="Saif S."/>
            <person name="Shenoy N."/>
            <person name="Sisk P."/>
            <person name="Stolte C."/>
            <person name="Sykes S."/>
            <person name="Walk T."/>
            <person name="White J."/>
            <person name="Yandava C."/>
            <person name="Burger G."/>
            <person name="Gray M.W."/>
            <person name="Holland P.W.H."/>
            <person name="King N."/>
            <person name="Lang F.B.F."/>
            <person name="Roger A.J."/>
            <person name="Ruiz-Trillo I."/>
            <person name="Lander E."/>
            <person name="Nusbaum C."/>
        </authorList>
    </citation>
    <scope>NUCLEOTIDE SEQUENCE [LARGE SCALE GENOMIC DNA]</scope>
    <source>
        <strain evidence="8">ATCC 38327</strain>
    </source>
</reference>
<evidence type="ECO:0000313" key="7">
    <source>
        <dbReference type="EMBL" id="KNE65746.1"/>
    </source>
</evidence>
<sequence length="275" mass="29652">MPSRLDMSLPLKPLTRIAGDCPPPSGSASHVHGVASPSSSSSASKSATTGLRRATSSAFWRAAPGEPLSHVAEHHGTRHPPASPANGPSRSQQALDSVARTLFDRHFRHQTLRVGVAPGTAQFAAVPTDRPLLGSVALHLLLWFTALLFPFWMGIMVYVTWAKIHTSPPLNTFYQFTFYFCLVLFLVVEPGRLLLGLRGNRREKVPELAGFLLLTGMPQAVVLVYFAYLQRVHAGAIVYPVEVALNGVYLAVLVVPQGWLAADWVAAVGDSGAET</sequence>
<evidence type="ECO:0000256" key="5">
    <source>
        <dbReference type="SAM" id="MobiDB-lite"/>
    </source>
</evidence>
<feature type="transmembrane region" description="Helical" evidence="6">
    <location>
        <begin position="140"/>
        <end position="161"/>
    </location>
</feature>
<protein>
    <submittedName>
        <fullName evidence="7">Uncharacterized protein</fullName>
    </submittedName>
</protein>
<dbReference type="Proteomes" id="UP000054350">
    <property type="component" value="Unassembled WGS sequence"/>
</dbReference>
<keyword evidence="8" id="KW-1185">Reference proteome</keyword>
<evidence type="ECO:0000256" key="4">
    <source>
        <dbReference type="ARBA" id="ARBA00023136"/>
    </source>
</evidence>
<feature type="region of interest" description="Disordered" evidence="5">
    <location>
        <begin position="70"/>
        <end position="91"/>
    </location>
</feature>
<evidence type="ECO:0000256" key="2">
    <source>
        <dbReference type="ARBA" id="ARBA00022692"/>
    </source>
</evidence>
<dbReference type="PANTHER" id="PTHR13531:SF6">
    <property type="entry name" value="TMEM (HUMAN TRANSMEMBRANE PROTEIN) HOMOLOG"/>
    <property type="match status" value="1"/>
</dbReference>
<keyword evidence="4 6" id="KW-0472">Membrane</keyword>
<name>A0A0L0STB9_ALLM3</name>
<evidence type="ECO:0000313" key="8">
    <source>
        <dbReference type="Proteomes" id="UP000054350"/>
    </source>
</evidence>
<dbReference type="GO" id="GO:0016020">
    <property type="term" value="C:membrane"/>
    <property type="evidence" value="ECO:0007669"/>
    <property type="project" value="UniProtKB-SubCell"/>
</dbReference>
<dbReference type="STRING" id="578462.A0A0L0STB9"/>
<evidence type="ECO:0000256" key="6">
    <source>
        <dbReference type="SAM" id="Phobius"/>
    </source>
</evidence>